<name>A0A420W9H4_9BACT</name>
<evidence type="ECO:0000313" key="11">
    <source>
        <dbReference type="Proteomes" id="UP000280881"/>
    </source>
</evidence>
<keyword evidence="6 7" id="KW-0694">RNA-binding</keyword>
<dbReference type="Proteomes" id="UP000280881">
    <property type="component" value="Unassembled WGS sequence"/>
</dbReference>
<feature type="binding site" evidence="7 8">
    <location>
        <position position="12"/>
    </location>
    <ligand>
        <name>S-adenosyl-L-methionine</name>
        <dbReference type="ChEBI" id="CHEBI:59789"/>
    </ligand>
</feature>
<reference evidence="10 11" key="1">
    <citation type="submission" date="2018-10" db="EMBL/GenBank/DDBJ databases">
        <title>Genomic Encyclopedia of Type Strains, Phase IV (KMG-IV): sequencing the most valuable type-strain genomes for metagenomic binning, comparative biology and taxonomic classification.</title>
        <authorList>
            <person name="Goeker M."/>
        </authorList>
    </citation>
    <scope>NUCLEOTIDE SEQUENCE [LARGE SCALE GENOMIC DNA]</scope>
    <source>
        <strain evidence="10 11">DSM 15521</strain>
    </source>
</reference>
<dbReference type="GO" id="GO:0003723">
    <property type="term" value="F:RNA binding"/>
    <property type="evidence" value="ECO:0007669"/>
    <property type="project" value="UniProtKB-UniRule"/>
</dbReference>
<keyword evidence="3 7" id="KW-0489">Methyltransferase</keyword>
<keyword evidence="2 7" id="KW-0698">rRNA processing</keyword>
<evidence type="ECO:0000256" key="6">
    <source>
        <dbReference type="ARBA" id="ARBA00022884"/>
    </source>
</evidence>
<keyword evidence="5 7" id="KW-0949">S-adenosyl-L-methionine</keyword>
<evidence type="ECO:0000259" key="9">
    <source>
        <dbReference type="SMART" id="SM00650"/>
    </source>
</evidence>
<dbReference type="EMBL" id="RBIE01000001">
    <property type="protein sequence ID" value="RKQ63957.1"/>
    <property type="molecule type" value="Genomic_DNA"/>
</dbReference>
<evidence type="ECO:0000256" key="1">
    <source>
        <dbReference type="ARBA" id="ARBA00022490"/>
    </source>
</evidence>
<evidence type="ECO:0000256" key="7">
    <source>
        <dbReference type="HAMAP-Rule" id="MF_00607"/>
    </source>
</evidence>
<comment type="similarity">
    <text evidence="7">Belongs to the class I-like SAM-binding methyltransferase superfamily. rRNA adenine N(6)-methyltransferase family. RsmA subfamily.</text>
</comment>
<dbReference type="AlphaFoldDB" id="A0A420W9H4"/>
<dbReference type="HAMAP" id="MF_00607">
    <property type="entry name" value="16SrRNA_methyltr_A"/>
    <property type="match status" value="1"/>
</dbReference>
<organism evidence="10 11">
    <name type="scientific">Thermovibrio guaymasensis</name>
    <dbReference type="NCBI Taxonomy" id="240167"/>
    <lineage>
        <taxon>Bacteria</taxon>
        <taxon>Pseudomonadati</taxon>
        <taxon>Aquificota</taxon>
        <taxon>Aquificia</taxon>
        <taxon>Desulfurobacteriales</taxon>
        <taxon>Desulfurobacteriaceae</taxon>
        <taxon>Thermovibrio</taxon>
    </lineage>
</organism>
<dbReference type="PROSITE" id="PS01131">
    <property type="entry name" value="RRNA_A_DIMETH"/>
    <property type="match status" value="1"/>
</dbReference>
<dbReference type="OrthoDB" id="9814755at2"/>
<evidence type="ECO:0000256" key="3">
    <source>
        <dbReference type="ARBA" id="ARBA00022603"/>
    </source>
</evidence>
<dbReference type="SMART" id="SM00650">
    <property type="entry name" value="rADc"/>
    <property type="match status" value="1"/>
</dbReference>
<dbReference type="InterPro" id="IPR029063">
    <property type="entry name" value="SAM-dependent_MTases_sf"/>
</dbReference>
<dbReference type="Gene3D" id="3.40.50.150">
    <property type="entry name" value="Vaccinia Virus protein VP39"/>
    <property type="match status" value="1"/>
</dbReference>
<feature type="binding site" evidence="7 8">
    <location>
        <position position="82"/>
    </location>
    <ligand>
        <name>S-adenosyl-L-methionine</name>
        <dbReference type="ChEBI" id="CHEBI:59789"/>
    </ligand>
</feature>
<dbReference type="PANTHER" id="PTHR11727">
    <property type="entry name" value="DIMETHYLADENOSINE TRANSFERASE"/>
    <property type="match status" value="1"/>
</dbReference>
<dbReference type="InterPro" id="IPR020596">
    <property type="entry name" value="rRNA_Ade_Mease_Trfase_CS"/>
</dbReference>
<dbReference type="GO" id="GO:0052908">
    <property type="term" value="F:16S rRNA (adenine(1518)-N(6)/adenine(1519)-N(6))-dimethyltransferase activity"/>
    <property type="evidence" value="ECO:0007669"/>
    <property type="project" value="UniProtKB-EC"/>
</dbReference>
<feature type="binding site" evidence="7 8">
    <location>
        <position position="59"/>
    </location>
    <ligand>
        <name>S-adenosyl-L-methionine</name>
        <dbReference type="ChEBI" id="CHEBI:59789"/>
    </ligand>
</feature>
<proteinExistence type="inferred from homology"/>
<sequence length="253" mass="28885">MRLKKSLGQHFLKDKGVIKRIVDAGGIGPEDRVVEIGPGGGALTEEILKRNPLELYLVEIDPDWAEYLKNRFGDRVKVFNADATTFDFSSLGENLKFFGNLPYNVSTRIIRNLLDHRKVMKRGVFMVQDEVADRLTATSGKEYGYLPALLQNFFRIKKLFKVPPKAFVPPPKVMSAVFEMEPTGFNMEEGELLAFENFLKKAFSMRRKKLKKNLGIKKFPPPFSGLEEKRAEEISPKTFFELFRALYLNKGGL</sequence>
<feature type="binding site" evidence="7 8">
    <location>
        <position position="10"/>
    </location>
    <ligand>
        <name>S-adenosyl-L-methionine</name>
        <dbReference type="ChEBI" id="CHEBI:59789"/>
    </ligand>
</feature>
<keyword evidence="1 7" id="KW-0963">Cytoplasm</keyword>
<evidence type="ECO:0000256" key="8">
    <source>
        <dbReference type="PROSITE-ProRule" id="PRU01026"/>
    </source>
</evidence>
<dbReference type="CDD" id="cd02440">
    <property type="entry name" value="AdoMet_MTases"/>
    <property type="match status" value="1"/>
</dbReference>
<gene>
    <name evidence="7" type="primary">rsmA</name>
    <name evidence="7" type="synonym">ksgA</name>
    <name evidence="10" type="ORF">C7457_0846</name>
</gene>
<keyword evidence="4 7" id="KW-0808">Transferase</keyword>
<dbReference type="PANTHER" id="PTHR11727:SF7">
    <property type="entry name" value="DIMETHYLADENOSINE TRANSFERASE-RELATED"/>
    <property type="match status" value="1"/>
</dbReference>
<dbReference type="GO" id="GO:0005829">
    <property type="term" value="C:cytosol"/>
    <property type="evidence" value="ECO:0007669"/>
    <property type="project" value="TreeGrafter"/>
</dbReference>
<dbReference type="InterPro" id="IPR001737">
    <property type="entry name" value="KsgA/Erm"/>
</dbReference>
<feature type="domain" description="Ribosomal RNA adenine methylase transferase N-terminal" evidence="9">
    <location>
        <begin position="17"/>
        <end position="184"/>
    </location>
</feature>
<comment type="subcellular location">
    <subcellularLocation>
        <location evidence="7">Cytoplasm</location>
    </subcellularLocation>
</comment>
<accession>A0A420W9H4</accession>
<dbReference type="SUPFAM" id="SSF53335">
    <property type="entry name" value="S-adenosyl-L-methionine-dependent methyltransferases"/>
    <property type="match status" value="1"/>
</dbReference>
<dbReference type="NCBIfam" id="TIGR00755">
    <property type="entry name" value="ksgA"/>
    <property type="match status" value="1"/>
</dbReference>
<dbReference type="Gene3D" id="1.10.8.100">
    <property type="entry name" value="Ribosomal RNA adenine dimethylase-like, domain 2"/>
    <property type="match status" value="1"/>
</dbReference>
<keyword evidence="11" id="KW-1185">Reference proteome</keyword>
<comment type="function">
    <text evidence="7">Specifically dimethylates two adjacent adenosines (A1518 and A1519) in the loop of a conserved hairpin near the 3'-end of 16S rRNA in the 30S particle. May play a critical role in biogenesis of 30S subunits.</text>
</comment>
<feature type="binding site" evidence="7 8">
    <location>
        <position position="100"/>
    </location>
    <ligand>
        <name>S-adenosyl-L-methionine</name>
        <dbReference type="ChEBI" id="CHEBI:59789"/>
    </ligand>
</feature>
<evidence type="ECO:0000313" key="10">
    <source>
        <dbReference type="EMBL" id="RKQ63957.1"/>
    </source>
</evidence>
<dbReference type="InterPro" id="IPR011530">
    <property type="entry name" value="rRNA_adenine_dimethylase"/>
</dbReference>
<feature type="binding site" evidence="7 8">
    <location>
        <position position="37"/>
    </location>
    <ligand>
        <name>S-adenosyl-L-methionine</name>
        <dbReference type="ChEBI" id="CHEBI:59789"/>
    </ligand>
</feature>
<evidence type="ECO:0000256" key="4">
    <source>
        <dbReference type="ARBA" id="ARBA00022679"/>
    </source>
</evidence>
<evidence type="ECO:0000256" key="5">
    <source>
        <dbReference type="ARBA" id="ARBA00022691"/>
    </source>
</evidence>
<dbReference type="PROSITE" id="PS51689">
    <property type="entry name" value="SAM_RNA_A_N6_MT"/>
    <property type="match status" value="1"/>
</dbReference>
<dbReference type="Pfam" id="PF00398">
    <property type="entry name" value="RrnaAD"/>
    <property type="match status" value="1"/>
</dbReference>
<dbReference type="EC" id="2.1.1.182" evidence="7"/>
<dbReference type="InterPro" id="IPR020598">
    <property type="entry name" value="rRNA_Ade_methylase_Trfase_N"/>
</dbReference>
<comment type="catalytic activity">
    <reaction evidence="7">
        <text>adenosine(1518)/adenosine(1519) in 16S rRNA + 4 S-adenosyl-L-methionine = N(6)-dimethyladenosine(1518)/N(6)-dimethyladenosine(1519) in 16S rRNA + 4 S-adenosyl-L-homocysteine + 4 H(+)</text>
        <dbReference type="Rhea" id="RHEA:19609"/>
        <dbReference type="Rhea" id="RHEA-COMP:10232"/>
        <dbReference type="Rhea" id="RHEA-COMP:10233"/>
        <dbReference type="ChEBI" id="CHEBI:15378"/>
        <dbReference type="ChEBI" id="CHEBI:57856"/>
        <dbReference type="ChEBI" id="CHEBI:59789"/>
        <dbReference type="ChEBI" id="CHEBI:74411"/>
        <dbReference type="ChEBI" id="CHEBI:74493"/>
        <dbReference type="EC" id="2.1.1.182"/>
    </reaction>
</comment>
<protein>
    <recommendedName>
        <fullName evidence="7">Ribosomal RNA small subunit methyltransferase A</fullName>
        <ecNumber evidence="7">2.1.1.182</ecNumber>
    </recommendedName>
    <alternativeName>
        <fullName evidence="7">16S rRNA (adenine(1518)-N(6)/adenine(1519)-N(6))-dimethyltransferase</fullName>
    </alternativeName>
    <alternativeName>
        <fullName evidence="7">16S rRNA dimethyladenosine transferase</fullName>
    </alternativeName>
    <alternativeName>
        <fullName evidence="7">16S rRNA dimethylase</fullName>
    </alternativeName>
    <alternativeName>
        <fullName evidence="7">S-adenosylmethionine-6-N', N'-adenosyl(rRNA) dimethyltransferase</fullName>
    </alternativeName>
</protein>
<dbReference type="InterPro" id="IPR023165">
    <property type="entry name" value="rRNA_Ade_diMease-like_C"/>
</dbReference>
<evidence type="ECO:0000256" key="2">
    <source>
        <dbReference type="ARBA" id="ARBA00022552"/>
    </source>
</evidence>
<comment type="caution">
    <text evidence="10">The sequence shown here is derived from an EMBL/GenBank/DDBJ whole genome shotgun (WGS) entry which is preliminary data.</text>
</comment>
<dbReference type="RefSeq" id="WP_121170305.1">
    <property type="nucleotide sequence ID" value="NZ_RBIE01000001.1"/>
</dbReference>